<keyword evidence="11" id="KW-0902">Two-component regulatory system</keyword>
<keyword evidence="6" id="KW-0812">Transmembrane</keyword>
<comment type="subcellular location">
    <subcellularLocation>
        <location evidence="2">Membrane</location>
        <topology evidence="2">Multi-pass membrane protein</topology>
    </subcellularLocation>
</comment>
<dbReference type="PANTHER" id="PTHR42878">
    <property type="entry name" value="TWO-COMPONENT HISTIDINE KINASE"/>
    <property type="match status" value="1"/>
</dbReference>
<dbReference type="InterPro" id="IPR036097">
    <property type="entry name" value="HisK_dim/P_sf"/>
</dbReference>
<evidence type="ECO:0000256" key="3">
    <source>
        <dbReference type="ARBA" id="ARBA00012438"/>
    </source>
</evidence>
<organism evidence="15 16">
    <name type="scientific">Bradyrhizobium japonicum</name>
    <dbReference type="NCBI Taxonomy" id="375"/>
    <lineage>
        <taxon>Bacteria</taxon>
        <taxon>Pseudomonadati</taxon>
        <taxon>Pseudomonadota</taxon>
        <taxon>Alphaproteobacteria</taxon>
        <taxon>Hyphomicrobiales</taxon>
        <taxon>Nitrobacteraceae</taxon>
        <taxon>Bradyrhizobium</taxon>
    </lineage>
</organism>
<reference evidence="15 16" key="1">
    <citation type="submission" date="2014-09" db="EMBL/GenBank/DDBJ databases">
        <title>Draft genome of Bradyrhizobium japonicum Is-34.</title>
        <authorList>
            <person name="Tsurumaru H."/>
            <person name="Yamakawa T."/>
            <person name="Hashimoto S."/>
            <person name="Okizaki K."/>
            <person name="Kanesaki Y."/>
            <person name="Yoshikawa H."/>
            <person name="Yajima S."/>
        </authorList>
    </citation>
    <scope>NUCLEOTIDE SEQUENCE [LARGE SCALE GENOMIC DNA]</scope>
    <source>
        <strain evidence="15 16">Is-34</strain>
    </source>
</reference>
<dbReference type="Gene3D" id="3.30.450.20">
    <property type="entry name" value="PAS domain"/>
    <property type="match status" value="1"/>
</dbReference>
<dbReference type="InterPro" id="IPR000014">
    <property type="entry name" value="PAS"/>
</dbReference>
<dbReference type="InterPro" id="IPR013767">
    <property type="entry name" value="PAS_fold"/>
</dbReference>
<keyword evidence="8 15" id="KW-0418">Kinase</keyword>
<feature type="coiled-coil region" evidence="13">
    <location>
        <begin position="131"/>
        <end position="158"/>
    </location>
</feature>
<gene>
    <name evidence="15" type="ORF">MA20_38480</name>
</gene>
<keyword evidence="13" id="KW-0175">Coiled coil</keyword>
<dbReference type="STRING" id="375.BKD09_RS36320"/>
<evidence type="ECO:0000256" key="6">
    <source>
        <dbReference type="ARBA" id="ARBA00022692"/>
    </source>
</evidence>
<dbReference type="EC" id="2.7.13.3" evidence="3"/>
<dbReference type="InterPro" id="IPR035965">
    <property type="entry name" value="PAS-like_dom_sf"/>
</dbReference>
<evidence type="ECO:0000313" key="16">
    <source>
        <dbReference type="Proteomes" id="UP000030377"/>
    </source>
</evidence>
<dbReference type="GO" id="GO:0007234">
    <property type="term" value="P:osmosensory signaling via phosphorelay pathway"/>
    <property type="evidence" value="ECO:0007669"/>
    <property type="project" value="TreeGrafter"/>
</dbReference>
<evidence type="ECO:0000256" key="4">
    <source>
        <dbReference type="ARBA" id="ARBA00022553"/>
    </source>
</evidence>
<dbReference type="CDD" id="cd00130">
    <property type="entry name" value="PAS"/>
    <property type="match status" value="1"/>
</dbReference>
<feature type="domain" description="Histidine kinase" evidence="14">
    <location>
        <begin position="162"/>
        <end position="373"/>
    </location>
</feature>
<dbReference type="SUPFAM" id="SSF55874">
    <property type="entry name" value="ATPase domain of HSP90 chaperone/DNA topoisomerase II/histidine kinase"/>
    <property type="match status" value="1"/>
</dbReference>
<dbReference type="InterPro" id="IPR003661">
    <property type="entry name" value="HisK_dim/P_dom"/>
</dbReference>
<evidence type="ECO:0000256" key="11">
    <source>
        <dbReference type="ARBA" id="ARBA00023012"/>
    </source>
</evidence>
<dbReference type="Pfam" id="PF00989">
    <property type="entry name" value="PAS"/>
    <property type="match status" value="1"/>
</dbReference>
<evidence type="ECO:0000256" key="7">
    <source>
        <dbReference type="ARBA" id="ARBA00022741"/>
    </source>
</evidence>
<dbReference type="PANTHER" id="PTHR42878:SF7">
    <property type="entry name" value="SENSOR HISTIDINE KINASE GLRK"/>
    <property type="match status" value="1"/>
</dbReference>
<dbReference type="AlphaFoldDB" id="A0A0A3XJI2"/>
<dbReference type="Gene3D" id="1.10.287.130">
    <property type="match status" value="1"/>
</dbReference>
<dbReference type="SMART" id="SM00388">
    <property type="entry name" value="HisKA"/>
    <property type="match status" value="1"/>
</dbReference>
<dbReference type="SMART" id="SM00091">
    <property type="entry name" value="PAS"/>
    <property type="match status" value="1"/>
</dbReference>
<dbReference type="InterPro" id="IPR036890">
    <property type="entry name" value="HATPase_C_sf"/>
</dbReference>
<keyword evidence="4" id="KW-0597">Phosphoprotein</keyword>
<dbReference type="EMBL" id="JRPN01000031">
    <property type="protein sequence ID" value="KGT74475.1"/>
    <property type="molecule type" value="Genomic_DNA"/>
</dbReference>
<evidence type="ECO:0000256" key="9">
    <source>
        <dbReference type="ARBA" id="ARBA00022840"/>
    </source>
</evidence>
<evidence type="ECO:0000256" key="13">
    <source>
        <dbReference type="SAM" id="Coils"/>
    </source>
</evidence>
<evidence type="ECO:0000256" key="5">
    <source>
        <dbReference type="ARBA" id="ARBA00022679"/>
    </source>
</evidence>
<dbReference type="NCBIfam" id="TIGR00229">
    <property type="entry name" value="sensory_box"/>
    <property type="match status" value="1"/>
</dbReference>
<evidence type="ECO:0000256" key="12">
    <source>
        <dbReference type="ARBA" id="ARBA00023136"/>
    </source>
</evidence>
<keyword evidence="5" id="KW-0808">Transferase</keyword>
<dbReference type="GO" id="GO:0006355">
    <property type="term" value="P:regulation of DNA-templated transcription"/>
    <property type="evidence" value="ECO:0007669"/>
    <property type="project" value="InterPro"/>
</dbReference>
<keyword evidence="12" id="KW-0472">Membrane</keyword>
<dbReference type="CDD" id="cd00082">
    <property type="entry name" value="HisKA"/>
    <property type="match status" value="1"/>
</dbReference>
<dbReference type="InterPro" id="IPR003594">
    <property type="entry name" value="HATPase_dom"/>
</dbReference>
<protein>
    <recommendedName>
        <fullName evidence="3">histidine kinase</fullName>
        <ecNumber evidence="3">2.7.13.3</ecNumber>
    </recommendedName>
</protein>
<dbReference type="SMART" id="SM00387">
    <property type="entry name" value="HATPase_c"/>
    <property type="match status" value="1"/>
</dbReference>
<comment type="caution">
    <text evidence="15">The sequence shown here is derived from an EMBL/GenBank/DDBJ whole genome shotgun (WGS) entry which is preliminary data.</text>
</comment>
<evidence type="ECO:0000256" key="2">
    <source>
        <dbReference type="ARBA" id="ARBA00004141"/>
    </source>
</evidence>
<dbReference type="Pfam" id="PF00512">
    <property type="entry name" value="HisKA"/>
    <property type="match status" value="1"/>
</dbReference>
<evidence type="ECO:0000256" key="10">
    <source>
        <dbReference type="ARBA" id="ARBA00022989"/>
    </source>
</evidence>
<dbReference type="Proteomes" id="UP000030377">
    <property type="component" value="Unassembled WGS sequence"/>
</dbReference>
<keyword evidence="10" id="KW-1133">Transmembrane helix</keyword>
<dbReference type="GO" id="GO:0030295">
    <property type="term" value="F:protein kinase activator activity"/>
    <property type="evidence" value="ECO:0007669"/>
    <property type="project" value="TreeGrafter"/>
</dbReference>
<dbReference type="PRINTS" id="PR00344">
    <property type="entry name" value="BCTRLSENSOR"/>
</dbReference>
<evidence type="ECO:0000313" key="15">
    <source>
        <dbReference type="EMBL" id="KGT74475.1"/>
    </source>
</evidence>
<keyword evidence="9" id="KW-0067">ATP-binding</keyword>
<dbReference type="SUPFAM" id="SSF47384">
    <property type="entry name" value="Homodimeric domain of signal transducing histidine kinase"/>
    <property type="match status" value="1"/>
</dbReference>
<evidence type="ECO:0000259" key="14">
    <source>
        <dbReference type="PROSITE" id="PS50109"/>
    </source>
</evidence>
<dbReference type="GO" id="GO:0005524">
    <property type="term" value="F:ATP binding"/>
    <property type="evidence" value="ECO:0007669"/>
    <property type="project" value="UniProtKB-KW"/>
</dbReference>
<dbReference type="InterPro" id="IPR004358">
    <property type="entry name" value="Sig_transdc_His_kin-like_C"/>
</dbReference>
<evidence type="ECO:0000256" key="8">
    <source>
        <dbReference type="ARBA" id="ARBA00022777"/>
    </source>
</evidence>
<dbReference type="Pfam" id="PF02518">
    <property type="entry name" value="HATPase_c"/>
    <property type="match status" value="1"/>
</dbReference>
<proteinExistence type="predicted"/>
<name>A0A0A3XJI2_BRAJP</name>
<dbReference type="PROSITE" id="PS50109">
    <property type="entry name" value="HIS_KIN"/>
    <property type="match status" value="1"/>
</dbReference>
<dbReference type="GO" id="GO:0000155">
    <property type="term" value="F:phosphorelay sensor kinase activity"/>
    <property type="evidence" value="ECO:0007669"/>
    <property type="project" value="InterPro"/>
</dbReference>
<dbReference type="InterPro" id="IPR050351">
    <property type="entry name" value="BphY/WalK/GraS-like"/>
</dbReference>
<dbReference type="SUPFAM" id="SSF55785">
    <property type="entry name" value="PYP-like sensor domain (PAS domain)"/>
    <property type="match status" value="1"/>
</dbReference>
<keyword evidence="7" id="KW-0547">Nucleotide-binding</keyword>
<dbReference type="InterPro" id="IPR005467">
    <property type="entry name" value="His_kinase_dom"/>
</dbReference>
<dbReference type="GO" id="GO:0000156">
    <property type="term" value="F:phosphorelay response regulator activity"/>
    <property type="evidence" value="ECO:0007669"/>
    <property type="project" value="TreeGrafter"/>
</dbReference>
<evidence type="ECO:0000256" key="1">
    <source>
        <dbReference type="ARBA" id="ARBA00000085"/>
    </source>
</evidence>
<dbReference type="Gene3D" id="3.30.565.10">
    <property type="entry name" value="Histidine kinase-like ATPase, C-terminal domain"/>
    <property type="match status" value="1"/>
</dbReference>
<dbReference type="GO" id="GO:0016020">
    <property type="term" value="C:membrane"/>
    <property type="evidence" value="ECO:0007669"/>
    <property type="project" value="UniProtKB-SubCell"/>
</dbReference>
<comment type="catalytic activity">
    <reaction evidence="1">
        <text>ATP + protein L-histidine = ADP + protein N-phospho-L-histidine.</text>
        <dbReference type="EC" id="2.7.13.3"/>
    </reaction>
</comment>
<sequence>MSVAGLDFDDMIENAPCGYITLRADTRIEHVNRTFLAWTGHDADAMLGKRFSDFLTFPGRIYFETHIAPLLRMQGFFNEFAIDMLTAAGDPLQIIANANERRDPNGNALGIRIALIKATDRRRYETELLSAKDLAVTAEKATQEVLRLENETSRFREQFIAVLGHDLRNPLASISAGARILDRTVQSEQEHRVTAMLQSTVIRMSAMIDNVLDFARGRLGGGITLRRDTRKPLQPELEQVVDELRMGSPGREILADFAIDRPVDCDRTRVGQLLSNLLGNALTHGTSNQPIVVHAETHGGSFELWVANAGQPIPEAAMEKLFEPFFRGEARASRQGLGLGLYIASQIAKAHDGSLTVSSSPKETRFTFTMPSE</sequence>
<accession>A0A0A3XJI2</accession>